<dbReference type="AlphaFoldDB" id="A0A7G1H0B8"/>
<evidence type="ECO:0000256" key="1">
    <source>
        <dbReference type="ARBA" id="ARBA00022737"/>
    </source>
</evidence>
<dbReference type="InterPro" id="IPR011990">
    <property type="entry name" value="TPR-like_helical_dom_sf"/>
</dbReference>
<dbReference type="CDD" id="cd02966">
    <property type="entry name" value="TlpA_like_family"/>
    <property type="match status" value="1"/>
</dbReference>
<dbReference type="Gene3D" id="3.40.30.10">
    <property type="entry name" value="Glutaredoxin"/>
    <property type="match status" value="1"/>
</dbReference>
<evidence type="ECO:0000259" key="4">
    <source>
        <dbReference type="PROSITE" id="PS51352"/>
    </source>
</evidence>
<keyword evidence="6" id="KW-1185">Reference proteome</keyword>
<proteinExistence type="predicted"/>
<dbReference type="Pfam" id="PF13432">
    <property type="entry name" value="TPR_16"/>
    <property type="match status" value="1"/>
</dbReference>
<dbReference type="Proteomes" id="UP000516360">
    <property type="component" value="Chromosome"/>
</dbReference>
<dbReference type="InterPro" id="IPR036249">
    <property type="entry name" value="Thioredoxin-like_sf"/>
</dbReference>
<dbReference type="InterPro" id="IPR013766">
    <property type="entry name" value="Thioredoxin_domain"/>
</dbReference>
<dbReference type="PROSITE" id="PS51352">
    <property type="entry name" value="THIOREDOXIN_2"/>
    <property type="match status" value="1"/>
</dbReference>
<dbReference type="InterPro" id="IPR000866">
    <property type="entry name" value="AhpC/TSA"/>
</dbReference>
<accession>A0A7G1H0B8</accession>
<dbReference type="GO" id="GO:0016491">
    <property type="term" value="F:oxidoreductase activity"/>
    <property type="evidence" value="ECO:0007669"/>
    <property type="project" value="InterPro"/>
</dbReference>
<feature type="repeat" description="TPR" evidence="3">
    <location>
        <begin position="199"/>
        <end position="232"/>
    </location>
</feature>
<dbReference type="PANTHER" id="PTHR44943">
    <property type="entry name" value="CELLULOSE SYNTHASE OPERON PROTEIN C"/>
    <property type="match status" value="1"/>
</dbReference>
<evidence type="ECO:0000313" key="6">
    <source>
        <dbReference type="Proteomes" id="UP000516360"/>
    </source>
</evidence>
<dbReference type="EMBL" id="AP022873">
    <property type="protein sequence ID" value="BCB95998.1"/>
    <property type="molecule type" value="Genomic_DNA"/>
</dbReference>
<dbReference type="SUPFAM" id="SSF52833">
    <property type="entry name" value="Thioredoxin-like"/>
    <property type="match status" value="1"/>
</dbReference>
<gene>
    <name evidence="5" type="ORF">JZK55_09200</name>
</gene>
<keyword evidence="2 3" id="KW-0802">TPR repeat</keyword>
<dbReference type="Pfam" id="PF00578">
    <property type="entry name" value="AhpC-TSA"/>
    <property type="match status" value="1"/>
</dbReference>
<dbReference type="InterPro" id="IPR051685">
    <property type="entry name" value="Ycf3/AcsC/BcsC/TPR_MFPF"/>
</dbReference>
<protein>
    <recommendedName>
        <fullName evidence="4">Thioredoxin domain-containing protein</fullName>
    </recommendedName>
</protein>
<organism evidence="5 6">
    <name type="scientific">Dissulfurispira thermophila</name>
    <dbReference type="NCBI Taxonomy" id="2715679"/>
    <lineage>
        <taxon>Bacteria</taxon>
        <taxon>Pseudomonadati</taxon>
        <taxon>Nitrospirota</taxon>
        <taxon>Thermodesulfovibrionia</taxon>
        <taxon>Thermodesulfovibrionales</taxon>
        <taxon>Dissulfurispiraceae</taxon>
        <taxon>Dissulfurispira</taxon>
    </lineage>
</organism>
<name>A0A7G1H0B8_9BACT</name>
<sequence length="369" mass="41960">MKASFERERILIVQAIVFIALIAGSFIYTATAQALLQIGTQAPEFTLKDIGGRDVSLSQYSQKKAVVILFWSTWSAKSPNALKRFEAFYKKYKDKGIQVLGVNADSQTISNEDMEKIKKLVKDFDITFPMLMDRGLKTFHEYSVIALPSTIIISDGKIAYELPGLPLVGTEDMFDYLLLLAGEQPRKKMEPKYKPKHDAIADTNLGRGFVKRKKYDMAYPLFKKAIEKDPKYMLPYVELAKLYELEGKNKEAEEIFKNALNIEPGNVAVMSEFGYFLTKLGRIKEAIEILDRAVKKNSYTPAYYYHAYALAKNGQLKDSLGAFETALSMNPYDPKLYSLRGEIYKDSKMLKEAASDYKKALELILKIKE</sequence>
<evidence type="ECO:0000313" key="5">
    <source>
        <dbReference type="EMBL" id="BCB95998.1"/>
    </source>
</evidence>
<feature type="domain" description="Thioredoxin" evidence="4">
    <location>
        <begin position="36"/>
        <end position="182"/>
    </location>
</feature>
<dbReference type="SUPFAM" id="SSF48452">
    <property type="entry name" value="TPR-like"/>
    <property type="match status" value="1"/>
</dbReference>
<keyword evidence="1" id="KW-0677">Repeat</keyword>
<dbReference type="Gene3D" id="1.25.40.10">
    <property type="entry name" value="Tetratricopeptide repeat domain"/>
    <property type="match status" value="2"/>
</dbReference>
<feature type="repeat" description="TPR" evidence="3">
    <location>
        <begin position="300"/>
        <end position="333"/>
    </location>
</feature>
<feature type="repeat" description="TPR" evidence="3">
    <location>
        <begin position="233"/>
        <end position="266"/>
    </location>
</feature>
<dbReference type="Pfam" id="PF14559">
    <property type="entry name" value="TPR_19"/>
    <property type="match status" value="1"/>
</dbReference>
<evidence type="ECO:0000256" key="3">
    <source>
        <dbReference type="PROSITE-ProRule" id="PRU00339"/>
    </source>
</evidence>
<dbReference type="PANTHER" id="PTHR44943:SF8">
    <property type="entry name" value="TPR REPEAT-CONTAINING PROTEIN MJ0263"/>
    <property type="match status" value="1"/>
</dbReference>
<dbReference type="KEGG" id="dtp:JZK55_09200"/>
<dbReference type="RefSeq" id="WP_203473454.1">
    <property type="nucleotide sequence ID" value="NZ_AP022873.1"/>
</dbReference>
<dbReference type="GO" id="GO:0006950">
    <property type="term" value="P:response to stress"/>
    <property type="evidence" value="ECO:0007669"/>
    <property type="project" value="UniProtKB-ARBA"/>
</dbReference>
<dbReference type="GO" id="GO:0016209">
    <property type="term" value="F:antioxidant activity"/>
    <property type="evidence" value="ECO:0007669"/>
    <property type="project" value="InterPro"/>
</dbReference>
<dbReference type="InterPro" id="IPR019734">
    <property type="entry name" value="TPR_rpt"/>
</dbReference>
<dbReference type="SMART" id="SM00028">
    <property type="entry name" value="TPR"/>
    <property type="match status" value="5"/>
</dbReference>
<reference evidence="5 6" key="1">
    <citation type="submission" date="2020-03" db="EMBL/GenBank/DDBJ databases">
        <title>Complete genome sequences of two sulfur-disproportionating bacterial strains T55J and Mzg5.</title>
        <authorList>
            <person name="Umezawa K."/>
            <person name="Kojima H."/>
            <person name="Kato Y."/>
            <person name="Fukui M."/>
        </authorList>
    </citation>
    <scope>NUCLEOTIDE SEQUENCE [LARGE SCALE GENOMIC DNA]</scope>
    <source>
        <strain evidence="5 6">T55J</strain>
    </source>
</reference>
<dbReference type="PROSITE" id="PS50005">
    <property type="entry name" value="TPR"/>
    <property type="match status" value="3"/>
</dbReference>
<evidence type="ECO:0000256" key="2">
    <source>
        <dbReference type="ARBA" id="ARBA00022803"/>
    </source>
</evidence>